<dbReference type="GO" id="GO:0044874">
    <property type="term" value="P:lipoprotein localization to outer membrane"/>
    <property type="evidence" value="ECO:0007669"/>
    <property type="project" value="UniProtKB-UniRule"/>
</dbReference>
<organism evidence="11 12">
    <name type="scientific">Suttonella ornithocola</name>
    <dbReference type="NCBI Taxonomy" id="279832"/>
    <lineage>
        <taxon>Bacteria</taxon>
        <taxon>Pseudomonadati</taxon>
        <taxon>Pseudomonadota</taxon>
        <taxon>Gammaproteobacteria</taxon>
        <taxon>Cardiobacteriales</taxon>
        <taxon>Cardiobacteriaceae</taxon>
        <taxon>Suttonella</taxon>
    </lineage>
</organism>
<protein>
    <recommendedName>
        <fullName evidence="4 10">Outer-membrane lipoprotein carrier protein</fullName>
    </recommendedName>
</protein>
<evidence type="ECO:0000313" key="11">
    <source>
        <dbReference type="EMBL" id="SUO93508.1"/>
    </source>
</evidence>
<comment type="subcellular location">
    <subcellularLocation>
        <location evidence="1 10">Periplasm</location>
    </subcellularLocation>
</comment>
<dbReference type="NCBIfam" id="TIGR00547">
    <property type="entry name" value="lolA"/>
    <property type="match status" value="1"/>
</dbReference>
<dbReference type="Gene3D" id="2.50.20.10">
    <property type="entry name" value="Lipoprotein localisation LolA/LolB/LppX"/>
    <property type="match status" value="1"/>
</dbReference>
<dbReference type="PANTHER" id="PTHR35869:SF1">
    <property type="entry name" value="OUTER-MEMBRANE LIPOPROTEIN CARRIER PROTEIN"/>
    <property type="match status" value="1"/>
</dbReference>
<dbReference type="InterPro" id="IPR018323">
    <property type="entry name" value="OM_lipoprot_carrier_LolA_Pbac"/>
</dbReference>
<keyword evidence="11" id="KW-0449">Lipoprotein</keyword>
<dbReference type="Pfam" id="PF03548">
    <property type="entry name" value="LolA"/>
    <property type="match status" value="1"/>
</dbReference>
<dbReference type="RefSeq" id="WP_072576055.1">
    <property type="nucleotide sequence ID" value="NZ_LWHB01000047.1"/>
</dbReference>
<evidence type="ECO:0000256" key="10">
    <source>
        <dbReference type="HAMAP-Rule" id="MF_00240"/>
    </source>
</evidence>
<evidence type="ECO:0000256" key="5">
    <source>
        <dbReference type="ARBA" id="ARBA00022448"/>
    </source>
</evidence>
<evidence type="ECO:0000256" key="2">
    <source>
        <dbReference type="ARBA" id="ARBA00007615"/>
    </source>
</evidence>
<dbReference type="OrthoDB" id="9787361at2"/>
<dbReference type="EMBL" id="UHIC01000001">
    <property type="protein sequence ID" value="SUO93508.1"/>
    <property type="molecule type" value="Genomic_DNA"/>
</dbReference>
<reference evidence="11 12" key="1">
    <citation type="submission" date="2018-06" db="EMBL/GenBank/DDBJ databases">
        <authorList>
            <consortium name="Pathogen Informatics"/>
            <person name="Doyle S."/>
        </authorList>
    </citation>
    <scope>NUCLEOTIDE SEQUENCE [LARGE SCALE GENOMIC DNA]</scope>
    <source>
        <strain evidence="11 12">NCTC13337</strain>
    </source>
</reference>
<dbReference type="InterPro" id="IPR004564">
    <property type="entry name" value="OM_lipoprot_carrier_LolA-like"/>
</dbReference>
<evidence type="ECO:0000256" key="3">
    <source>
        <dbReference type="ARBA" id="ARBA00011245"/>
    </source>
</evidence>
<feature type="signal peptide" evidence="10">
    <location>
        <begin position="1"/>
        <end position="20"/>
    </location>
</feature>
<dbReference type="GO" id="GO:0042597">
    <property type="term" value="C:periplasmic space"/>
    <property type="evidence" value="ECO:0007669"/>
    <property type="project" value="UniProtKB-SubCell"/>
</dbReference>
<feature type="chain" id="PRO_5017090852" description="Outer-membrane lipoprotein carrier protein" evidence="10">
    <location>
        <begin position="21"/>
        <end position="242"/>
    </location>
</feature>
<keyword evidence="9 10" id="KW-0143">Chaperone</keyword>
<name>A0A380MMM7_9GAMM</name>
<dbReference type="InterPro" id="IPR029046">
    <property type="entry name" value="LolA/LolB/LppX"/>
</dbReference>
<accession>A0A380MMM7</accession>
<evidence type="ECO:0000256" key="8">
    <source>
        <dbReference type="ARBA" id="ARBA00022927"/>
    </source>
</evidence>
<dbReference type="HAMAP" id="MF_00240">
    <property type="entry name" value="LolA"/>
    <property type="match status" value="1"/>
</dbReference>
<dbReference type="CDD" id="cd16325">
    <property type="entry name" value="LolA"/>
    <property type="match status" value="1"/>
</dbReference>
<evidence type="ECO:0000256" key="9">
    <source>
        <dbReference type="ARBA" id="ARBA00023186"/>
    </source>
</evidence>
<comment type="subunit">
    <text evidence="3 10">Monomer.</text>
</comment>
<proteinExistence type="inferred from homology"/>
<evidence type="ECO:0000256" key="6">
    <source>
        <dbReference type="ARBA" id="ARBA00022729"/>
    </source>
</evidence>
<keyword evidence="5 10" id="KW-0813">Transport</keyword>
<evidence type="ECO:0000256" key="4">
    <source>
        <dbReference type="ARBA" id="ARBA00014035"/>
    </source>
</evidence>
<keyword evidence="6 10" id="KW-0732">Signal</keyword>
<keyword evidence="12" id="KW-1185">Reference proteome</keyword>
<evidence type="ECO:0000313" key="12">
    <source>
        <dbReference type="Proteomes" id="UP000254601"/>
    </source>
</evidence>
<comment type="function">
    <text evidence="10">Participates in the translocation of lipoproteins from the inner membrane to the outer membrane. Only forms a complex with a lipoprotein if the residue after the N-terminal Cys is not an aspartate (The Asp acts as a targeting signal to indicate that the lipoprotein should stay in the inner membrane).</text>
</comment>
<sequence length="242" mass="26696" precursor="true">MKIKSLTLFATLSVALSAQAQLFNIHPKATATQADTQTTVSSENTKILNTASAATLEKYFQQTKDLQGDFVQAVYSSRGQEKSTGKMWLSKPGKFYWDYQTPDRQKIISNGKKVWQYDLDLEQISVRKKDELVGDIAIRILTGESKLTDVFNVVAVSPKQAPTILHKVAQNADVYHLTPKKSQEGYDSIWVIMKNGQLEVISVDGGGGQQTVIGFTNLKRNVGIPAKQFEFTPPKGVDIVGG</sequence>
<dbReference type="Proteomes" id="UP000254601">
    <property type="component" value="Unassembled WGS sequence"/>
</dbReference>
<keyword evidence="8 10" id="KW-0653">Protein transport</keyword>
<keyword evidence="7 10" id="KW-0574">Periplasm</keyword>
<gene>
    <name evidence="10 11" type="primary">lolA</name>
    <name evidence="11" type="ORF">NCTC13337_00273</name>
</gene>
<dbReference type="PANTHER" id="PTHR35869">
    <property type="entry name" value="OUTER-MEMBRANE LIPOPROTEIN CARRIER PROTEIN"/>
    <property type="match status" value="1"/>
</dbReference>
<dbReference type="AlphaFoldDB" id="A0A380MMM7"/>
<dbReference type="GO" id="GO:0042953">
    <property type="term" value="P:lipoprotein transport"/>
    <property type="evidence" value="ECO:0007669"/>
    <property type="project" value="InterPro"/>
</dbReference>
<comment type="similarity">
    <text evidence="2 10">Belongs to the LolA family.</text>
</comment>
<evidence type="ECO:0000256" key="1">
    <source>
        <dbReference type="ARBA" id="ARBA00004418"/>
    </source>
</evidence>
<dbReference type="SUPFAM" id="SSF89392">
    <property type="entry name" value="Prokaryotic lipoproteins and lipoprotein localization factors"/>
    <property type="match status" value="1"/>
</dbReference>
<evidence type="ECO:0000256" key="7">
    <source>
        <dbReference type="ARBA" id="ARBA00022764"/>
    </source>
</evidence>